<sequence length="535" mass="59429">MALATVTHSVTHLDQPPDQQQQQQLLQQQQLTRKTSLIRSLKHRRTSSNGSTSTPSSLNKFNFFKKDGVDSKTHSRKVSESSIHSLNGTAFSTPPLVNRNSFNGSFARADVIDEDKVPGFEFVNEPSNLGIAGIKAEISSLMSTKSELETGLITLKVERSQLEESLRKLSKQVTFEESKLNELHKQVAELQGTKARLTEENNQLREQNRHYKLTRSSSIETDSSSPLNKPTDLAESVTTLGESTTSNEDEQSHKATRLRFWRRQKNLVTTNAPVATIPESAQSSTSSVPSSFSAQGLRISQPVSNSVSGSKFHRSISTNILDSFLGDHQQSHDLFSSTIQARADYEGTKVPFIITKCISVVELRGLESEGIYRISGGNSTIVAIETAFANLAPGVTEDKKLEELMSGDINAVTSALKRYLRKLNDPIIPFGLYDEFIRVSTSNPRERRAQELKKVIYKLPRANRHTLWLLCNHLKLVSSMQNVNRMGFKNLAVVFAPTLARDSTGEREMTDMGARNDSTECLLTECEEVFAGYSG</sequence>
<feature type="region of interest" description="Disordered" evidence="2">
    <location>
        <begin position="1"/>
        <end position="23"/>
    </location>
</feature>
<dbReference type="HOGENOM" id="CLU_509168_0_0_1"/>
<dbReference type="KEGG" id="spaa:SPAPADRAFT_62606"/>
<dbReference type="Pfam" id="PF00620">
    <property type="entry name" value="RhoGAP"/>
    <property type="match status" value="1"/>
</dbReference>
<dbReference type="SUPFAM" id="SSF48350">
    <property type="entry name" value="GTPase activation domain, GAP"/>
    <property type="match status" value="1"/>
</dbReference>
<dbReference type="PROSITE" id="PS50238">
    <property type="entry name" value="RHOGAP"/>
    <property type="match status" value="1"/>
</dbReference>
<feature type="compositionally biased region" description="Low complexity" evidence="2">
    <location>
        <begin position="216"/>
        <end position="225"/>
    </location>
</feature>
<reference evidence="4 5" key="1">
    <citation type="journal article" date="2011" name="Proc. Natl. Acad. Sci. U.S.A.">
        <title>Comparative genomics of xylose-fermenting fungi for enhanced biofuel production.</title>
        <authorList>
            <person name="Wohlbach D.J."/>
            <person name="Kuo A."/>
            <person name="Sato T.K."/>
            <person name="Potts K.M."/>
            <person name="Salamov A.A."/>
            <person name="LaButti K.M."/>
            <person name="Sun H."/>
            <person name="Clum A."/>
            <person name="Pangilinan J.L."/>
            <person name="Lindquist E.A."/>
            <person name="Lucas S."/>
            <person name="Lapidus A."/>
            <person name="Jin M."/>
            <person name="Gunawan C."/>
            <person name="Balan V."/>
            <person name="Dale B.E."/>
            <person name="Jeffries T.W."/>
            <person name="Zinkel R."/>
            <person name="Barry K.W."/>
            <person name="Grigoriev I.V."/>
            <person name="Gasch A.P."/>
        </authorList>
    </citation>
    <scope>NUCLEOTIDE SEQUENCE [LARGE SCALE GENOMIC DNA]</scope>
    <source>
        <strain evidence="5">NRRL Y-27907 / 11-Y1</strain>
    </source>
</reference>
<dbReference type="GO" id="GO:0005933">
    <property type="term" value="C:cellular bud"/>
    <property type="evidence" value="ECO:0007669"/>
    <property type="project" value="UniProtKB-ARBA"/>
</dbReference>
<feature type="compositionally biased region" description="Polar residues" evidence="2">
    <location>
        <begin position="1"/>
        <end position="12"/>
    </location>
</feature>
<dbReference type="InterPro" id="IPR000198">
    <property type="entry name" value="RhoGAP_dom"/>
</dbReference>
<dbReference type="SUPFAM" id="SSF90257">
    <property type="entry name" value="Myosin rod fragments"/>
    <property type="match status" value="1"/>
</dbReference>
<evidence type="ECO:0000313" key="4">
    <source>
        <dbReference type="EMBL" id="EGW30753.1"/>
    </source>
</evidence>
<dbReference type="InterPro" id="IPR008936">
    <property type="entry name" value="Rho_GTPase_activation_prot"/>
</dbReference>
<dbReference type="GeneID" id="18874400"/>
<feature type="compositionally biased region" description="Basic and acidic residues" evidence="2">
    <location>
        <begin position="196"/>
        <end position="209"/>
    </location>
</feature>
<protein>
    <recommendedName>
        <fullName evidence="3">Rho-GAP domain-containing protein</fullName>
    </recommendedName>
</protein>
<evidence type="ECO:0000259" key="3">
    <source>
        <dbReference type="PROSITE" id="PS50238"/>
    </source>
</evidence>
<dbReference type="GO" id="GO:0007165">
    <property type="term" value="P:signal transduction"/>
    <property type="evidence" value="ECO:0007669"/>
    <property type="project" value="InterPro"/>
</dbReference>
<evidence type="ECO:0000313" key="5">
    <source>
        <dbReference type="Proteomes" id="UP000000709"/>
    </source>
</evidence>
<evidence type="ECO:0000256" key="1">
    <source>
        <dbReference type="ARBA" id="ARBA00022468"/>
    </source>
</evidence>
<dbReference type="PANTHER" id="PTHR23176:SF128">
    <property type="entry name" value="RHO GTPASE-ACTIVATING PROTEIN RGD1"/>
    <property type="match status" value="1"/>
</dbReference>
<keyword evidence="5" id="KW-1185">Reference proteome</keyword>
<dbReference type="Gene3D" id="1.10.555.10">
    <property type="entry name" value="Rho GTPase activation protein"/>
    <property type="match status" value="1"/>
</dbReference>
<feature type="compositionally biased region" description="Low complexity" evidence="2">
    <location>
        <begin position="13"/>
        <end position="23"/>
    </location>
</feature>
<dbReference type="GO" id="GO:0005096">
    <property type="term" value="F:GTPase activator activity"/>
    <property type="evidence" value="ECO:0007669"/>
    <property type="project" value="UniProtKB-KW"/>
</dbReference>
<dbReference type="InterPro" id="IPR050729">
    <property type="entry name" value="Rho-GAP"/>
</dbReference>
<feature type="compositionally biased region" description="Polar residues" evidence="2">
    <location>
        <begin position="236"/>
        <end position="246"/>
    </location>
</feature>
<dbReference type="CDD" id="cd00159">
    <property type="entry name" value="RhoGAP"/>
    <property type="match status" value="1"/>
</dbReference>
<dbReference type="InParanoid" id="G3ASX1"/>
<dbReference type="RefSeq" id="XP_007376786.1">
    <property type="nucleotide sequence ID" value="XM_007376724.1"/>
</dbReference>
<dbReference type="PANTHER" id="PTHR23176">
    <property type="entry name" value="RHO/RAC/CDC GTPASE-ACTIVATING PROTEIN"/>
    <property type="match status" value="1"/>
</dbReference>
<dbReference type="OrthoDB" id="19923at2759"/>
<organism evidence="5">
    <name type="scientific">Spathaspora passalidarum (strain NRRL Y-27907 / 11-Y1)</name>
    <dbReference type="NCBI Taxonomy" id="619300"/>
    <lineage>
        <taxon>Eukaryota</taxon>
        <taxon>Fungi</taxon>
        <taxon>Dikarya</taxon>
        <taxon>Ascomycota</taxon>
        <taxon>Saccharomycotina</taxon>
        <taxon>Pichiomycetes</taxon>
        <taxon>Debaryomycetaceae</taxon>
        <taxon>Spathaspora</taxon>
    </lineage>
</organism>
<evidence type="ECO:0000256" key="2">
    <source>
        <dbReference type="SAM" id="MobiDB-lite"/>
    </source>
</evidence>
<dbReference type="GO" id="GO:0005938">
    <property type="term" value="C:cell cortex"/>
    <property type="evidence" value="ECO:0007669"/>
    <property type="project" value="UniProtKB-ARBA"/>
</dbReference>
<dbReference type="EMBL" id="GL996504">
    <property type="protein sequence ID" value="EGW30753.1"/>
    <property type="molecule type" value="Genomic_DNA"/>
</dbReference>
<dbReference type="AlphaFoldDB" id="G3ASX1"/>
<dbReference type="STRING" id="619300.G3ASX1"/>
<name>G3ASX1_SPAPN</name>
<dbReference type="Proteomes" id="UP000000709">
    <property type="component" value="Unassembled WGS sequence"/>
</dbReference>
<proteinExistence type="predicted"/>
<accession>G3ASX1</accession>
<dbReference type="SMART" id="SM00324">
    <property type="entry name" value="RhoGAP"/>
    <property type="match status" value="1"/>
</dbReference>
<feature type="domain" description="Rho-GAP" evidence="3">
    <location>
        <begin position="337"/>
        <end position="530"/>
    </location>
</feature>
<dbReference type="eggNOG" id="KOG1453">
    <property type="taxonomic scope" value="Eukaryota"/>
</dbReference>
<gene>
    <name evidence="4" type="ORF">SPAPADRAFT_62606</name>
</gene>
<keyword evidence="1" id="KW-0343">GTPase activation</keyword>
<feature type="region of interest" description="Disordered" evidence="2">
    <location>
        <begin position="194"/>
        <end position="256"/>
    </location>
</feature>